<reference evidence="6" key="1">
    <citation type="journal article" date="2019" name="Int. J. Syst. Evol. Microbiol.">
        <title>The Global Catalogue of Microorganisms (GCM) 10K type strain sequencing project: providing services to taxonomists for standard genome sequencing and annotation.</title>
        <authorList>
            <consortium name="The Broad Institute Genomics Platform"/>
            <consortium name="The Broad Institute Genome Sequencing Center for Infectious Disease"/>
            <person name="Wu L."/>
            <person name="Ma J."/>
        </authorList>
    </citation>
    <scope>NUCLEOTIDE SEQUENCE [LARGE SCALE GENOMIC DNA]</scope>
    <source>
        <strain evidence="6">JCM 16546</strain>
    </source>
</reference>
<evidence type="ECO:0000256" key="1">
    <source>
        <dbReference type="ARBA" id="ARBA00011051"/>
    </source>
</evidence>
<dbReference type="InterPro" id="IPR000335">
    <property type="entry name" value="Bleomycin-R"/>
</dbReference>
<dbReference type="EMBL" id="BAAAYV010000002">
    <property type="protein sequence ID" value="GAA3647793.1"/>
    <property type="molecule type" value="Genomic_DNA"/>
</dbReference>
<name>A0ABP7B358_9MICO</name>
<dbReference type="InterPro" id="IPR004360">
    <property type="entry name" value="Glyas_Fos-R_dOase_dom"/>
</dbReference>
<keyword evidence="3" id="KW-0046">Antibiotic resistance</keyword>
<comment type="similarity">
    <text evidence="1">Belongs to the bleomycin resistance protein family.</text>
</comment>
<dbReference type="SUPFAM" id="SSF54593">
    <property type="entry name" value="Glyoxalase/Bleomycin resistance protein/Dihydroxybiphenyl dioxygenase"/>
    <property type="match status" value="1"/>
</dbReference>
<dbReference type="CDD" id="cd08349">
    <property type="entry name" value="BLMA_like"/>
    <property type="match status" value="1"/>
</dbReference>
<evidence type="ECO:0000256" key="2">
    <source>
        <dbReference type="ARBA" id="ARBA00021572"/>
    </source>
</evidence>
<proteinExistence type="inferred from homology"/>
<evidence type="ECO:0000259" key="4">
    <source>
        <dbReference type="PROSITE" id="PS51819"/>
    </source>
</evidence>
<gene>
    <name evidence="5" type="ORF">GCM10022202_04090</name>
</gene>
<comment type="caution">
    <text evidence="5">The sequence shown here is derived from an EMBL/GenBank/DDBJ whole genome shotgun (WGS) entry which is preliminary data.</text>
</comment>
<dbReference type="PROSITE" id="PS51819">
    <property type="entry name" value="VOC"/>
    <property type="match status" value="1"/>
</dbReference>
<sequence>MTSPADPGLVPELLVTDTRASMAFWCDLCGFSIDYQREDEGFAYISSGSAHVMLEQQGIGRNWVTAPLDRPLGRGVNFQISVPDVEPIILALHEAGHPLFMEPETRWYRIGAEEAGVRQFLVADPDGYLLRFQMSLGRRPLSPTAERPISLSAGRSPSR</sequence>
<dbReference type="InterPro" id="IPR029068">
    <property type="entry name" value="Glyas_Bleomycin-R_OHBP_Dase"/>
</dbReference>
<evidence type="ECO:0000256" key="3">
    <source>
        <dbReference type="ARBA" id="ARBA00023251"/>
    </source>
</evidence>
<accession>A0ABP7B358</accession>
<dbReference type="RefSeq" id="WP_221856602.1">
    <property type="nucleotide sequence ID" value="NZ_BAAAYV010000002.1"/>
</dbReference>
<dbReference type="Proteomes" id="UP001410795">
    <property type="component" value="Unassembled WGS sequence"/>
</dbReference>
<dbReference type="Pfam" id="PF00903">
    <property type="entry name" value="Glyoxalase"/>
    <property type="match status" value="1"/>
</dbReference>
<evidence type="ECO:0000313" key="6">
    <source>
        <dbReference type="Proteomes" id="UP001410795"/>
    </source>
</evidence>
<organism evidence="5 6">
    <name type="scientific">Microbacterium marinilacus</name>
    <dbReference type="NCBI Taxonomy" id="415209"/>
    <lineage>
        <taxon>Bacteria</taxon>
        <taxon>Bacillati</taxon>
        <taxon>Actinomycetota</taxon>
        <taxon>Actinomycetes</taxon>
        <taxon>Micrococcales</taxon>
        <taxon>Microbacteriaceae</taxon>
        <taxon>Microbacterium</taxon>
    </lineage>
</organism>
<feature type="domain" description="VOC" evidence="4">
    <location>
        <begin position="6"/>
        <end position="135"/>
    </location>
</feature>
<evidence type="ECO:0000313" key="5">
    <source>
        <dbReference type="EMBL" id="GAA3647793.1"/>
    </source>
</evidence>
<protein>
    <recommendedName>
        <fullName evidence="2">Bleomycin resistance protein</fullName>
    </recommendedName>
</protein>
<keyword evidence="6" id="KW-1185">Reference proteome</keyword>
<dbReference type="Gene3D" id="3.10.180.10">
    <property type="entry name" value="2,3-Dihydroxybiphenyl 1,2-Dioxygenase, domain 1"/>
    <property type="match status" value="1"/>
</dbReference>
<dbReference type="InterPro" id="IPR037523">
    <property type="entry name" value="VOC_core"/>
</dbReference>